<reference evidence="1" key="1">
    <citation type="submission" date="2013-02" db="EMBL/GenBank/DDBJ databases">
        <title>Discovery, Isolation, and Characterization of Bacteriophage Specific for Bacterial Pathogens Targeting Humans.</title>
        <authorList>
            <person name="Abdalla M."/>
            <person name="Thurlow D."/>
        </authorList>
    </citation>
    <scope>NUCLEOTIDE SEQUENCE</scope>
</reference>
<evidence type="ECO:0000313" key="1">
    <source>
        <dbReference type="EMBL" id="AGM61399.1"/>
    </source>
</evidence>
<proteinExistence type="predicted"/>
<sequence length="38" mass="4369">MLSVEPSKMSPRVCRNIDCSSFKTIRFFNSSRAMNNTL</sequence>
<dbReference type="EMBL" id="KC571520">
    <property type="protein sequence ID" value="AGM61399.1"/>
    <property type="molecule type" value="Genomic_DNA"/>
</dbReference>
<gene>
    <name evidence="1" type="ORF">BTP1_33</name>
</gene>
<accession>R9RVQ0</accession>
<name>R9RVQ0_9CAUD</name>
<protein>
    <submittedName>
        <fullName evidence="1">Uncharacterized protein</fullName>
    </submittedName>
</protein>
<organism evidence="1">
    <name type="scientific">Bacillus phage phiBTP1</name>
    <dbReference type="NCBI Taxonomy" id="1308894"/>
    <lineage>
        <taxon>Viruses</taxon>
        <taxon>Duplodnaviria</taxon>
        <taxon>Heunggongvirae</taxon>
        <taxon>Uroviricota</taxon>
        <taxon>Caudoviricetes</taxon>
    </lineage>
</organism>